<evidence type="ECO:0000313" key="2">
    <source>
        <dbReference type="EMBL" id="TYB81921.1"/>
    </source>
</evidence>
<gene>
    <name evidence="2" type="ORF">FVF75_04045</name>
</gene>
<name>A0A5D0RML5_9RHOB</name>
<accession>A0A5D0RML5</accession>
<dbReference type="AlphaFoldDB" id="A0A5D0RML5"/>
<dbReference type="InterPro" id="IPR057574">
    <property type="entry name" value="nSTAND_NTPase5_dom"/>
</dbReference>
<protein>
    <recommendedName>
        <fullName evidence="1">Novel STAND NTPase 5 domain-containing protein</fullName>
    </recommendedName>
</protein>
<keyword evidence="3" id="KW-1185">Reference proteome</keyword>
<feature type="domain" description="Novel STAND NTPase 5" evidence="1">
    <location>
        <begin position="326"/>
        <end position="463"/>
    </location>
</feature>
<sequence>MVELKAEDEKVLIRAIERGDAVLFLGAGASATSLSKAGNKIMQGWQLAAKLAEMGGLDYYDESLPSVVTAVVGSRISREQFEAVLREEFQHCEPSTELNALMKLTWARLYTWNLDDTVTNCRHTAQRMKTFNGMIDPVVPDDNIAFLQVVHLHGEAWKPEHGYIFSEAEYSEAISKGHPWYRQAITDYVEKLPVFVGSKLKEPILSLELDRARPRGNEGLGVAFLVTPDNFTPIQLAELEARGIVVITGYLSDFVAFLRQKTNTGGILPESALASRGAMGKALAQRGRVTASDLGVAKHLRVIADGQGSISIHKLSDTEIKTAARHFLEGKPPSWEVIFAGIPPRLNQTSSLIDQLEESLQSDERLFVAYGQSGSGKTTAVMQALKQLAGDGGRIPIYELGGNIPSLRSAIDLLARLYPDEKIVVYFGESFLFGDSFAEDLLSVDSGRMLFVGDARTKEWKNHIRRRLEGVNYRSFEFQRFSPEDYEELANVILSFVPAPRFHKMSPQDRVKEFDRSRSQLLIAMKEVTQSGKFREIIAAEYNDLPDDDSRYLFLICGIATLARSGINSGLSKEAYDRISRQKSFPSALQELDGIVFEDRNGRLVARHEVYVRHVLENVATTEHLKSAIVSMLRSFTRFDVPVIKSVGRQDGILFRFLLNNNFLKEIFRIKGARNAPSDIYSQFELEFQRDGHFWLQYGQYLSSMKRFDDALPVL</sequence>
<evidence type="ECO:0000313" key="3">
    <source>
        <dbReference type="Proteomes" id="UP000322080"/>
    </source>
</evidence>
<organism evidence="2 3">
    <name type="scientific">Maritimibacter fusiformis</name>
    <dbReference type="NCBI Taxonomy" id="2603819"/>
    <lineage>
        <taxon>Bacteria</taxon>
        <taxon>Pseudomonadati</taxon>
        <taxon>Pseudomonadota</taxon>
        <taxon>Alphaproteobacteria</taxon>
        <taxon>Rhodobacterales</taxon>
        <taxon>Roseobacteraceae</taxon>
        <taxon>Maritimibacter</taxon>
    </lineage>
</organism>
<dbReference type="Pfam" id="PF25199">
    <property type="entry name" value="nSTAND_NTPase5"/>
    <property type="match status" value="1"/>
</dbReference>
<dbReference type="EMBL" id="VSIY01000004">
    <property type="protein sequence ID" value="TYB81921.1"/>
    <property type="molecule type" value="Genomic_DNA"/>
</dbReference>
<dbReference type="InterPro" id="IPR027417">
    <property type="entry name" value="P-loop_NTPase"/>
</dbReference>
<proteinExistence type="predicted"/>
<dbReference type="Proteomes" id="UP000322080">
    <property type="component" value="Unassembled WGS sequence"/>
</dbReference>
<dbReference type="Pfam" id="PF13289">
    <property type="entry name" value="SIR2_2"/>
    <property type="match status" value="1"/>
</dbReference>
<evidence type="ECO:0000259" key="1">
    <source>
        <dbReference type="Pfam" id="PF25199"/>
    </source>
</evidence>
<reference evidence="2 3" key="1">
    <citation type="submission" date="2019-08" db="EMBL/GenBank/DDBJ databases">
        <title>Identification of a novel species of the genus Boseongicola.</title>
        <authorList>
            <person name="Zhang X.-Q."/>
        </authorList>
    </citation>
    <scope>NUCLEOTIDE SEQUENCE [LARGE SCALE GENOMIC DNA]</scope>
    <source>
        <strain evidence="2 3">HY14</strain>
    </source>
</reference>
<dbReference type="SUPFAM" id="SSF52540">
    <property type="entry name" value="P-loop containing nucleoside triphosphate hydrolases"/>
    <property type="match status" value="1"/>
</dbReference>
<dbReference type="RefSeq" id="WP_148376485.1">
    <property type="nucleotide sequence ID" value="NZ_VSIY01000004.1"/>
</dbReference>
<comment type="caution">
    <text evidence="2">The sequence shown here is derived from an EMBL/GenBank/DDBJ whole genome shotgun (WGS) entry which is preliminary data.</text>
</comment>